<dbReference type="CDD" id="cd06581">
    <property type="entry name" value="TM_PBP1_LivM_like"/>
    <property type="match status" value="1"/>
</dbReference>
<keyword evidence="8" id="KW-1185">Reference proteome</keyword>
<gene>
    <name evidence="7" type="ORF">NC998_21655</name>
</gene>
<dbReference type="InterPro" id="IPR001851">
    <property type="entry name" value="ABC_transp_permease"/>
</dbReference>
<keyword evidence="2" id="KW-1003">Cell membrane</keyword>
<feature type="transmembrane region" description="Helical" evidence="6">
    <location>
        <begin position="129"/>
        <end position="150"/>
    </location>
</feature>
<keyword evidence="3 6" id="KW-0812">Transmembrane</keyword>
<feature type="transmembrane region" description="Helical" evidence="6">
    <location>
        <begin position="204"/>
        <end position="223"/>
    </location>
</feature>
<keyword evidence="4 6" id="KW-1133">Transmembrane helix</keyword>
<dbReference type="Pfam" id="PF02653">
    <property type="entry name" value="BPD_transp_2"/>
    <property type="match status" value="2"/>
</dbReference>
<feature type="transmembrane region" description="Helical" evidence="6">
    <location>
        <begin position="401"/>
        <end position="418"/>
    </location>
</feature>
<feature type="transmembrane region" description="Helical" evidence="6">
    <location>
        <begin position="235"/>
        <end position="256"/>
    </location>
</feature>
<evidence type="ECO:0000256" key="5">
    <source>
        <dbReference type="ARBA" id="ARBA00023136"/>
    </source>
</evidence>
<dbReference type="PANTHER" id="PTHR30482">
    <property type="entry name" value="HIGH-AFFINITY BRANCHED-CHAIN AMINO ACID TRANSPORT SYSTEM PERMEASE"/>
    <property type="match status" value="1"/>
</dbReference>
<keyword evidence="5 6" id="KW-0472">Membrane</keyword>
<name>A0ABV0JF50_9CYAN</name>
<dbReference type="EMBL" id="JAMPKM010000016">
    <property type="protein sequence ID" value="MEP0819710.1"/>
    <property type="molecule type" value="Genomic_DNA"/>
</dbReference>
<evidence type="ECO:0000256" key="2">
    <source>
        <dbReference type="ARBA" id="ARBA00022475"/>
    </source>
</evidence>
<feature type="transmembrane region" description="Helical" evidence="6">
    <location>
        <begin position="170"/>
        <end position="192"/>
    </location>
</feature>
<dbReference type="InterPro" id="IPR043428">
    <property type="entry name" value="LivM-like"/>
</dbReference>
<feature type="transmembrane region" description="Helical" evidence="6">
    <location>
        <begin position="322"/>
        <end position="341"/>
    </location>
</feature>
<dbReference type="Proteomes" id="UP001464891">
    <property type="component" value="Unassembled WGS sequence"/>
</dbReference>
<organism evidence="7 8">
    <name type="scientific">Trichocoleus desertorum GB2-A4</name>
    <dbReference type="NCBI Taxonomy" id="2933944"/>
    <lineage>
        <taxon>Bacteria</taxon>
        <taxon>Bacillati</taxon>
        <taxon>Cyanobacteriota</taxon>
        <taxon>Cyanophyceae</taxon>
        <taxon>Leptolyngbyales</taxon>
        <taxon>Trichocoleusaceae</taxon>
        <taxon>Trichocoleus</taxon>
    </lineage>
</organism>
<proteinExistence type="predicted"/>
<evidence type="ECO:0000313" key="8">
    <source>
        <dbReference type="Proteomes" id="UP001464891"/>
    </source>
</evidence>
<evidence type="ECO:0000256" key="4">
    <source>
        <dbReference type="ARBA" id="ARBA00022989"/>
    </source>
</evidence>
<protein>
    <submittedName>
        <fullName evidence="7">Branched-chain amino acid ABC transporter permease</fullName>
    </submittedName>
</protein>
<accession>A0ABV0JF50</accession>
<dbReference type="PANTHER" id="PTHR30482:SF10">
    <property type="entry name" value="HIGH-AFFINITY BRANCHED-CHAIN AMINO ACID TRANSPORT PROTEIN BRAE"/>
    <property type="match status" value="1"/>
</dbReference>
<evidence type="ECO:0000256" key="1">
    <source>
        <dbReference type="ARBA" id="ARBA00004651"/>
    </source>
</evidence>
<evidence type="ECO:0000256" key="3">
    <source>
        <dbReference type="ARBA" id="ARBA00022692"/>
    </source>
</evidence>
<comment type="subcellular location">
    <subcellularLocation>
        <location evidence="1">Cell membrane</location>
        <topology evidence="1">Multi-pass membrane protein</topology>
    </subcellularLocation>
</comment>
<feature type="transmembrane region" description="Helical" evidence="6">
    <location>
        <begin position="268"/>
        <end position="289"/>
    </location>
</feature>
<sequence>MEGYIVQLIIFTATYALFSLGLNLQWGFTGLINFGHVAFMTVGAYTTVLLTLTGIPLPIAVLAGAALAALLGLLIGFSTLRLREDYLAIVTIGVSEVVRLVALNEEWLTRGARGVYGYPLPLDKFNPNAFTRGGMIALLTVVVGLAYWKLWQWVQQRLKTVSRPAAIRNALVWGGYTGSLVLLLGGVGVVMQQLKLSRALSPELLGLGLLIALVGVGWVYIAIAKTLVARLSEWAAGLALFSVSLCSILGLWMYSIGANALYNYSYKAGLMLLLVVVLAILFSLLEWLVRSPWGRVLKAIREDEEVAKALGKNVFWYKLQSLMLGGAIAGIAGAFYAWQLTFINPDGFIPLITFQAWTIVVLGGAGNNVGTLLGGTIFWAYNTLTRFVLKDIVPLDDARLGAFRVMIIGLILIVVMMWRPQGILGKKEELTLGR</sequence>
<feature type="transmembrane region" description="Helical" evidence="6">
    <location>
        <begin position="86"/>
        <end position="103"/>
    </location>
</feature>
<feature type="transmembrane region" description="Helical" evidence="6">
    <location>
        <begin position="59"/>
        <end position="79"/>
    </location>
</feature>
<dbReference type="RefSeq" id="WP_190440912.1">
    <property type="nucleotide sequence ID" value="NZ_JAMPKM010000016.1"/>
</dbReference>
<feature type="transmembrane region" description="Helical" evidence="6">
    <location>
        <begin position="31"/>
        <end position="53"/>
    </location>
</feature>
<reference evidence="7 8" key="1">
    <citation type="submission" date="2022-04" db="EMBL/GenBank/DDBJ databases">
        <title>Positive selection, recombination, and allopatry shape intraspecific diversity of widespread and dominant cyanobacteria.</title>
        <authorList>
            <person name="Wei J."/>
            <person name="Shu W."/>
            <person name="Hu C."/>
        </authorList>
    </citation>
    <scope>NUCLEOTIDE SEQUENCE [LARGE SCALE GENOMIC DNA]</scope>
    <source>
        <strain evidence="7 8">GB2-A4</strain>
    </source>
</reference>
<comment type="caution">
    <text evidence="7">The sequence shown here is derived from an EMBL/GenBank/DDBJ whole genome shotgun (WGS) entry which is preliminary data.</text>
</comment>
<feature type="transmembrane region" description="Helical" evidence="6">
    <location>
        <begin position="6"/>
        <end position="24"/>
    </location>
</feature>
<evidence type="ECO:0000256" key="6">
    <source>
        <dbReference type="SAM" id="Phobius"/>
    </source>
</evidence>
<evidence type="ECO:0000313" key="7">
    <source>
        <dbReference type="EMBL" id="MEP0819710.1"/>
    </source>
</evidence>